<dbReference type="Proteomes" id="UP001497453">
    <property type="component" value="Chromosome 7"/>
</dbReference>
<dbReference type="InterPro" id="IPR011333">
    <property type="entry name" value="SKP1/BTB/POZ_sf"/>
</dbReference>
<accession>A0ABP1DYN5</accession>
<keyword evidence="4" id="KW-1185">Reference proteome</keyword>
<evidence type="ECO:0000256" key="1">
    <source>
        <dbReference type="SAM" id="MobiDB-lite"/>
    </source>
</evidence>
<protein>
    <recommendedName>
        <fullName evidence="2">BTB domain-containing protein</fullName>
    </recommendedName>
</protein>
<evidence type="ECO:0000259" key="2">
    <source>
        <dbReference type="PROSITE" id="PS50097"/>
    </source>
</evidence>
<dbReference type="Gene3D" id="3.30.710.10">
    <property type="entry name" value="Potassium Channel Kv1.1, Chain A"/>
    <property type="match status" value="1"/>
</dbReference>
<feature type="region of interest" description="Disordered" evidence="1">
    <location>
        <begin position="80"/>
        <end position="100"/>
    </location>
</feature>
<reference evidence="4" key="1">
    <citation type="submission" date="2024-04" db="EMBL/GenBank/DDBJ databases">
        <authorList>
            <person name="Shaw F."/>
            <person name="Minotto A."/>
        </authorList>
    </citation>
    <scope>NUCLEOTIDE SEQUENCE [LARGE SCALE GENOMIC DNA]</scope>
</reference>
<sequence length="392" mass="43619">MDQDELRADSPLMTMSNSFLGESGILSLSIPGPSRDSTYYISDGNTVLLVENTLFRVHRSTLTKDKSAFETMFQLSSETDSARSDSSMTVAQEGDSDDNPIRLQGDSADEFRALLWALYALPHELMRVTSPEANCTQLVNLTRITHKYQFRSIEAWALGALNAHYSHPSAFDALPSSNPPALPHPHQQTIESPPSLVQITELAALCERADLLASAVARWKRQIGEGKDLAVAIDIGERYNLRSMLGLAYHAMMLLGKSHWDQDPLLTREQKIKLLSGAYSLGKFCDALPSQSPPLQHSARCTSQQRCNKSWAGLWKAVLETSTQLMPGMQREDVLGRLMLAESMVKALMEKEIPSQGFLDGMPHCRESALFATTLRVREFRDSLADHFSDDF</sequence>
<feature type="domain" description="BTB" evidence="2">
    <location>
        <begin position="44"/>
        <end position="127"/>
    </location>
</feature>
<name>A0ABP1DYN5_9APHY</name>
<gene>
    <name evidence="3" type="ORF">GFSPODELE1_LOCUS9068</name>
</gene>
<dbReference type="EMBL" id="OZ037950">
    <property type="protein sequence ID" value="CAL1712926.1"/>
    <property type="molecule type" value="Genomic_DNA"/>
</dbReference>
<dbReference type="InterPro" id="IPR000210">
    <property type="entry name" value="BTB/POZ_dom"/>
</dbReference>
<dbReference type="PROSITE" id="PS50097">
    <property type="entry name" value="BTB"/>
    <property type="match status" value="1"/>
</dbReference>
<evidence type="ECO:0000313" key="4">
    <source>
        <dbReference type="Proteomes" id="UP001497453"/>
    </source>
</evidence>
<organism evidence="3 4">
    <name type="scientific">Somion occarium</name>
    <dbReference type="NCBI Taxonomy" id="3059160"/>
    <lineage>
        <taxon>Eukaryota</taxon>
        <taxon>Fungi</taxon>
        <taxon>Dikarya</taxon>
        <taxon>Basidiomycota</taxon>
        <taxon>Agaricomycotina</taxon>
        <taxon>Agaricomycetes</taxon>
        <taxon>Polyporales</taxon>
        <taxon>Cerrenaceae</taxon>
        <taxon>Somion</taxon>
    </lineage>
</organism>
<evidence type="ECO:0000313" key="3">
    <source>
        <dbReference type="EMBL" id="CAL1712926.1"/>
    </source>
</evidence>
<proteinExistence type="predicted"/>